<keyword evidence="9 13" id="KW-0238">DNA-binding</keyword>
<dbReference type="CDD" id="cd06529">
    <property type="entry name" value="S24_LexA-like"/>
    <property type="match status" value="1"/>
</dbReference>
<evidence type="ECO:0000256" key="12">
    <source>
        <dbReference type="ARBA" id="ARBA00023236"/>
    </source>
</evidence>
<dbReference type="CDD" id="cd00090">
    <property type="entry name" value="HTH_ARSR"/>
    <property type="match status" value="1"/>
</dbReference>
<evidence type="ECO:0000256" key="5">
    <source>
        <dbReference type="ARBA" id="ARBA00022763"/>
    </source>
</evidence>
<dbReference type="InterPro" id="IPR011991">
    <property type="entry name" value="ArsR-like_HTH"/>
</dbReference>
<feature type="DNA-binding region" description="H-T-H motif" evidence="13">
    <location>
        <begin position="29"/>
        <end position="49"/>
    </location>
</feature>
<comment type="function">
    <text evidence="13">Represses a number of genes involved in the response to DNA damage (SOS response), including recA and lexA. In the presence of single-stranded DNA, RecA interacts with LexA causing an autocatalytic cleavage which disrupts the DNA-binding part of LexA, leading to derepression of the SOS regulon and eventually DNA repair.</text>
</comment>
<dbReference type="GO" id="GO:0009432">
    <property type="term" value="P:SOS response"/>
    <property type="evidence" value="ECO:0007669"/>
    <property type="project" value="UniProtKB-UniRule"/>
</dbReference>
<evidence type="ECO:0000313" key="18">
    <source>
        <dbReference type="Proteomes" id="UP000732377"/>
    </source>
</evidence>
<dbReference type="FunFam" id="1.10.10.10:FF:000009">
    <property type="entry name" value="LexA repressor"/>
    <property type="match status" value="1"/>
</dbReference>
<dbReference type="GO" id="GO:0006508">
    <property type="term" value="P:proteolysis"/>
    <property type="evidence" value="ECO:0007669"/>
    <property type="project" value="InterPro"/>
</dbReference>
<dbReference type="Proteomes" id="UP000732377">
    <property type="component" value="Unassembled WGS sequence"/>
</dbReference>
<keyword evidence="11 13" id="KW-0234">DNA repair</keyword>
<dbReference type="SUPFAM" id="SSF51306">
    <property type="entry name" value="LexA/Signal peptidase"/>
    <property type="match status" value="1"/>
</dbReference>
<evidence type="ECO:0000256" key="9">
    <source>
        <dbReference type="ARBA" id="ARBA00023125"/>
    </source>
</evidence>
<organism evidence="17 18">
    <name type="scientific">Symbiobacterium thermophilum</name>
    <dbReference type="NCBI Taxonomy" id="2734"/>
    <lineage>
        <taxon>Bacteria</taxon>
        <taxon>Bacillati</taxon>
        <taxon>Bacillota</taxon>
        <taxon>Clostridia</taxon>
        <taxon>Eubacteriales</taxon>
        <taxon>Symbiobacteriaceae</taxon>
        <taxon>Symbiobacterium</taxon>
    </lineage>
</organism>
<dbReference type="HAMAP" id="MF_00015">
    <property type="entry name" value="LexA"/>
    <property type="match status" value="1"/>
</dbReference>
<sequence length="205" mass="23097">MPEPLTERQRQILQFIKDEIRTKGYPPSVREIGEAIGLSSSSTVHGHMTRLEEKGYIRRDPTKPRAIEVLDGSHTQLKRTIAVPVVGRVTAGQPILAQESIEDHFPLPADFVRADESELFFLTVQGDSMIEAGILDGDYVLVHRQQHANNGDIVVALIEDEATVKRFFKEQDHIRLQPENRFMDPIIVPDCQILGKVVGLVRRMG</sequence>
<comment type="caution">
    <text evidence="17">The sequence shown here is derived from an EMBL/GenBank/DDBJ whole genome shotgun (WGS) entry which is preliminary data.</text>
</comment>
<dbReference type="OMA" id="HVWLLPH"/>
<keyword evidence="4 13" id="KW-0235">DNA replication</keyword>
<feature type="domain" description="LexA repressor DNA-binding" evidence="16">
    <location>
        <begin position="3"/>
        <end position="66"/>
    </location>
</feature>
<protein>
    <recommendedName>
        <fullName evidence="13">LexA repressor</fullName>
        <ecNumber evidence="13">3.4.21.88</ecNumber>
    </recommendedName>
</protein>
<evidence type="ECO:0000256" key="1">
    <source>
        <dbReference type="ARBA" id="ARBA00007484"/>
    </source>
</evidence>
<keyword evidence="8 13" id="KW-0805">Transcription regulation</keyword>
<evidence type="ECO:0000259" key="16">
    <source>
        <dbReference type="Pfam" id="PF01726"/>
    </source>
</evidence>
<dbReference type="GO" id="GO:0006281">
    <property type="term" value="P:DNA repair"/>
    <property type="evidence" value="ECO:0007669"/>
    <property type="project" value="UniProtKB-UniRule"/>
</dbReference>
<dbReference type="GO" id="GO:0045892">
    <property type="term" value="P:negative regulation of DNA-templated transcription"/>
    <property type="evidence" value="ECO:0007669"/>
    <property type="project" value="UniProtKB-UniRule"/>
</dbReference>
<feature type="site" description="Cleavage; by autolysis" evidence="13">
    <location>
        <begin position="91"/>
        <end position="92"/>
    </location>
</feature>
<dbReference type="EMBL" id="PIUK01000028">
    <property type="protein sequence ID" value="MBY6275517.1"/>
    <property type="molecule type" value="Genomic_DNA"/>
</dbReference>
<comment type="catalytic activity">
    <reaction evidence="13">
        <text>Hydrolysis of Ala-|-Gly bond in repressor LexA.</text>
        <dbReference type="EC" id="3.4.21.88"/>
    </reaction>
</comment>
<reference evidence="17" key="1">
    <citation type="submission" date="2017-11" db="EMBL/GenBank/DDBJ databases">
        <title>Three new genomes from thermophilic consortium.</title>
        <authorList>
            <person name="Quaggio R."/>
            <person name="Amgarten D."/>
            <person name="Setubal J.C."/>
        </authorList>
    </citation>
    <scope>NUCLEOTIDE SEQUENCE</scope>
    <source>
        <strain evidence="17">ZCTH01-B2</strain>
    </source>
</reference>
<dbReference type="Pfam" id="PF00717">
    <property type="entry name" value="Peptidase_S24"/>
    <property type="match status" value="1"/>
</dbReference>
<dbReference type="SUPFAM" id="SSF46785">
    <property type="entry name" value="Winged helix' DNA-binding domain"/>
    <property type="match status" value="1"/>
</dbReference>
<keyword evidence="6 13" id="KW-0378">Hydrolase</keyword>
<keyword evidence="10 13" id="KW-0804">Transcription</keyword>
<evidence type="ECO:0000256" key="10">
    <source>
        <dbReference type="ARBA" id="ARBA00023163"/>
    </source>
</evidence>
<comment type="subunit">
    <text evidence="2 13">Homodimer.</text>
</comment>
<evidence type="ECO:0000259" key="15">
    <source>
        <dbReference type="Pfam" id="PF00717"/>
    </source>
</evidence>
<dbReference type="EC" id="3.4.21.88" evidence="13"/>
<dbReference type="FunFam" id="2.10.109.10:FF:000001">
    <property type="entry name" value="LexA repressor"/>
    <property type="match status" value="1"/>
</dbReference>
<dbReference type="Gene3D" id="2.10.109.10">
    <property type="entry name" value="Umud Fragment, subunit A"/>
    <property type="match status" value="1"/>
</dbReference>
<gene>
    <name evidence="13" type="primary">lexA</name>
    <name evidence="17" type="ORF">CWE10_04735</name>
</gene>
<feature type="active site" description="For autocatalytic cleavage activity" evidence="13">
    <location>
        <position position="128"/>
    </location>
</feature>
<comment type="similarity">
    <text evidence="1 13 14">Belongs to the peptidase S24 family.</text>
</comment>
<dbReference type="InterPro" id="IPR006199">
    <property type="entry name" value="LexA_DNA-bd_dom"/>
</dbReference>
<dbReference type="InterPro" id="IPR036388">
    <property type="entry name" value="WH-like_DNA-bd_sf"/>
</dbReference>
<dbReference type="InterPro" id="IPR036286">
    <property type="entry name" value="LexA/Signal_pep-like_sf"/>
</dbReference>
<dbReference type="GO" id="GO:0004252">
    <property type="term" value="F:serine-type endopeptidase activity"/>
    <property type="evidence" value="ECO:0007669"/>
    <property type="project" value="UniProtKB-UniRule"/>
</dbReference>
<keyword evidence="3 13" id="KW-0678">Repressor</keyword>
<dbReference type="InterPro" id="IPR039418">
    <property type="entry name" value="LexA-like"/>
</dbReference>
<evidence type="ECO:0000313" key="17">
    <source>
        <dbReference type="EMBL" id="MBY6275517.1"/>
    </source>
</evidence>
<accession>A0A953I241</accession>
<dbReference type="InterPro" id="IPR015927">
    <property type="entry name" value="Peptidase_S24_S26A/B/C"/>
</dbReference>
<name>A0A953I241_SYMTR</name>
<dbReference type="PANTHER" id="PTHR33516:SF2">
    <property type="entry name" value="LEXA REPRESSOR-RELATED"/>
    <property type="match status" value="1"/>
</dbReference>
<evidence type="ECO:0000256" key="3">
    <source>
        <dbReference type="ARBA" id="ARBA00022491"/>
    </source>
</evidence>
<feature type="active site" description="For autocatalytic cleavage activity" evidence="13">
    <location>
        <position position="165"/>
    </location>
</feature>
<evidence type="ECO:0000256" key="13">
    <source>
        <dbReference type="HAMAP-Rule" id="MF_00015"/>
    </source>
</evidence>
<evidence type="ECO:0000256" key="11">
    <source>
        <dbReference type="ARBA" id="ARBA00023204"/>
    </source>
</evidence>
<dbReference type="GO" id="GO:0003677">
    <property type="term" value="F:DNA binding"/>
    <property type="evidence" value="ECO:0007669"/>
    <property type="project" value="UniProtKB-UniRule"/>
</dbReference>
<keyword evidence="7 13" id="KW-0068">Autocatalytic cleavage</keyword>
<feature type="domain" description="Peptidase S24/S26A/S26B/S26C" evidence="15">
    <location>
        <begin position="84"/>
        <end position="198"/>
    </location>
</feature>
<dbReference type="InterPro" id="IPR006200">
    <property type="entry name" value="LexA"/>
</dbReference>
<dbReference type="PRINTS" id="PR00726">
    <property type="entry name" value="LEXASERPTASE"/>
</dbReference>
<dbReference type="PANTHER" id="PTHR33516">
    <property type="entry name" value="LEXA REPRESSOR"/>
    <property type="match status" value="1"/>
</dbReference>
<dbReference type="Gene3D" id="1.10.10.10">
    <property type="entry name" value="Winged helix-like DNA-binding domain superfamily/Winged helix DNA-binding domain"/>
    <property type="match status" value="1"/>
</dbReference>
<dbReference type="RefSeq" id="WP_011195864.1">
    <property type="nucleotide sequence ID" value="NZ_PIUK01000028.1"/>
</dbReference>
<dbReference type="InterPro" id="IPR050077">
    <property type="entry name" value="LexA_repressor"/>
</dbReference>
<dbReference type="Pfam" id="PF01726">
    <property type="entry name" value="LexA_DNA_bind"/>
    <property type="match status" value="1"/>
</dbReference>
<dbReference type="AlphaFoldDB" id="A0A953I241"/>
<dbReference type="SMR" id="A0A953I241"/>
<evidence type="ECO:0000256" key="8">
    <source>
        <dbReference type="ARBA" id="ARBA00023015"/>
    </source>
</evidence>
<evidence type="ECO:0000256" key="6">
    <source>
        <dbReference type="ARBA" id="ARBA00022801"/>
    </source>
</evidence>
<evidence type="ECO:0000256" key="4">
    <source>
        <dbReference type="ARBA" id="ARBA00022705"/>
    </source>
</evidence>
<proteinExistence type="inferred from homology"/>
<evidence type="ECO:0000256" key="14">
    <source>
        <dbReference type="RuleBase" id="RU003991"/>
    </source>
</evidence>
<dbReference type="NCBIfam" id="TIGR00498">
    <property type="entry name" value="lexA"/>
    <property type="match status" value="1"/>
</dbReference>
<dbReference type="InterPro" id="IPR036390">
    <property type="entry name" value="WH_DNA-bd_sf"/>
</dbReference>
<evidence type="ECO:0000256" key="7">
    <source>
        <dbReference type="ARBA" id="ARBA00022813"/>
    </source>
</evidence>
<dbReference type="GO" id="GO:0006260">
    <property type="term" value="P:DNA replication"/>
    <property type="evidence" value="ECO:0007669"/>
    <property type="project" value="UniProtKB-UniRule"/>
</dbReference>
<keyword evidence="5 13" id="KW-0227">DNA damage</keyword>
<dbReference type="InterPro" id="IPR006197">
    <property type="entry name" value="Peptidase_S24_LexA"/>
</dbReference>
<keyword evidence="12 13" id="KW-0742">SOS response</keyword>
<evidence type="ECO:0000256" key="2">
    <source>
        <dbReference type="ARBA" id="ARBA00011738"/>
    </source>
</evidence>